<proteinExistence type="predicted"/>
<dbReference type="SMART" id="SM00672">
    <property type="entry name" value="CAP10"/>
    <property type="match status" value="1"/>
</dbReference>
<feature type="region of interest" description="Disordered" evidence="1">
    <location>
        <begin position="1"/>
        <end position="25"/>
    </location>
</feature>
<feature type="compositionally biased region" description="Basic and acidic residues" evidence="1">
    <location>
        <begin position="62"/>
        <end position="73"/>
    </location>
</feature>
<dbReference type="Pfam" id="PF05686">
    <property type="entry name" value="Glyco_transf_90"/>
    <property type="match status" value="1"/>
</dbReference>
<evidence type="ECO:0000256" key="2">
    <source>
        <dbReference type="SAM" id="Phobius"/>
    </source>
</evidence>
<dbReference type="AlphaFoldDB" id="A0A8K0NN75"/>
<comment type="caution">
    <text evidence="4">The sequence shown here is derived from an EMBL/GenBank/DDBJ whole genome shotgun (WGS) entry which is preliminary data.</text>
</comment>
<gene>
    <name evidence="4" type="ORF">FFLO_05436</name>
</gene>
<feature type="compositionally biased region" description="Polar residues" evidence="1">
    <location>
        <begin position="8"/>
        <end position="20"/>
    </location>
</feature>
<dbReference type="InterPro" id="IPR051091">
    <property type="entry name" value="O-Glucosyltr/Glycosyltrsf_90"/>
</dbReference>
<keyword evidence="2" id="KW-1133">Transmembrane helix</keyword>
<evidence type="ECO:0000259" key="3">
    <source>
        <dbReference type="SMART" id="SM00672"/>
    </source>
</evidence>
<dbReference type="InterPro" id="IPR006598">
    <property type="entry name" value="CAP10"/>
</dbReference>
<feature type="domain" description="Glycosyl transferase CAP10" evidence="3">
    <location>
        <begin position="428"/>
        <end position="662"/>
    </location>
</feature>
<accession>A0A8K0NN75</accession>
<dbReference type="EMBL" id="JABELV010000137">
    <property type="protein sequence ID" value="KAG7529747.1"/>
    <property type="molecule type" value="Genomic_DNA"/>
</dbReference>
<sequence>MAARQLTGARQKSFSGNPHSTAGLHVPAQIRRPRKVLYLIAFFGALYWFSIRHGLGQERSDSFEKDHASHLKEPAPIPGNANRKPIRIAGGLKQVGKGSGAGGIWEGALGNLGLPRVGKKKTPDHHLRDDGYVEVQATPSAEHPIYDLMEQARQKFDNMLSNQSRTLKEVVAEYKRRYGIPPPKGFEAWWKFCVDKDIKIVDDYDRTVTDILPFHALDPATFRKRHDALKTADYVYTLNVSPGNITISGAKAQSSRPTSMKNLIQGFLGYLPEGFEVEFTGSDHDLGSQVLGQDQRERALELAVKGEHFSEDELKRLQDLKRTPIKGWFSACNLDSPANIVPGAENASELASGQKFIHDHQKTFGFCENPWLKRIHGAMHLDYFGRSPSELRPLVVLSKYSNNAEILAVPLQAFQNLSTIESEFYPWEEKDIDKVFWRGSSTGGFNHQRPWQDSHRMRLHLMINGPKGKEQVLKDSTRDVMMPDGKGGFNLETLDEATLTKVYMDVGLSGKPIQCENTKLCDEIAEQIEFLPRVNPEKGSRYKYALDVDAAFRSSRFYRLLTSGSAVFKMTIFPDWNQVSLVPWLHYVPIKPSYDDLYDTAAFFLGPIGPDGEVDTSLGHPALGKQIGEAGRDFAREHWRWEVMQSYMFRVILEYRRALSEDREAMSYKG</sequence>
<organism evidence="4 5">
    <name type="scientific">Filobasidium floriforme</name>
    <dbReference type="NCBI Taxonomy" id="5210"/>
    <lineage>
        <taxon>Eukaryota</taxon>
        <taxon>Fungi</taxon>
        <taxon>Dikarya</taxon>
        <taxon>Basidiomycota</taxon>
        <taxon>Agaricomycotina</taxon>
        <taxon>Tremellomycetes</taxon>
        <taxon>Filobasidiales</taxon>
        <taxon>Filobasidiaceae</taxon>
        <taxon>Filobasidium</taxon>
    </lineage>
</organism>
<feature type="region of interest" description="Disordered" evidence="1">
    <location>
        <begin position="62"/>
        <end position="83"/>
    </location>
</feature>
<protein>
    <recommendedName>
        <fullName evidence="3">Glycosyl transferase CAP10 domain-containing protein</fullName>
    </recommendedName>
</protein>
<keyword evidence="2" id="KW-0472">Membrane</keyword>
<evidence type="ECO:0000256" key="1">
    <source>
        <dbReference type="SAM" id="MobiDB-lite"/>
    </source>
</evidence>
<keyword evidence="5" id="KW-1185">Reference proteome</keyword>
<keyword evidence="2" id="KW-0812">Transmembrane</keyword>
<feature type="transmembrane region" description="Helical" evidence="2">
    <location>
        <begin position="36"/>
        <end position="55"/>
    </location>
</feature>
<evidence type="ECO:0000313" key="5">
    <source>
        <dbReference type="Proteomes" id="UP000812966"/>
    </source>
</evidence>
<dbReference type="PANTHER" id="PTHR12203:SF118">
    <property type="entry name" value="BETA-1,2-XYLOSYLTRANSFERASE 1"/>
    <property type="match status" value="1"/>
</dbReference>
<dbReference type="Proteomes" id="UP000812966">
    <property type="component" value="Unassembled WGS sequence"/>
</dbReference>
<dbReference type="PANTHER" id="PTHR12203">
    <property type="entry name" value="KDEL LYS-ASP-GLU-LEU CONTAINING - RELATED"/>
    <property type="match status" value="1"/>
</dbReference>
<evidence type="ECO:0000313" key="4">
    <source>
        <dbReference type="EMBL" id="KAG7529747.1"/>
    </source>
</evidence>
<name>A0A8K0NN75_9TREE</name>
<reference evidence="4" key="1">
    <citation type="submission" date="2020-04" db="EMBL/GenBank/DDBJ databases">
        <title>Analysis of mating type loci in Filobasidium floriforme.</title>
        <authorList>
            <person name="Nowrousian M."/>
        </authorList>
    </citation>
    <scope>NUCLEOTIDE SEQUENCE</scope>
    <source>
        <strain evidence="4">CBS 6242</strain>
    </source>
</reference>